<reference evidence="1" key="1">
    <citation type="submission" date="2021-02" db="EMBL/GenBank/DDBJ databases">
        <authorList>
            <person name="Dougan E. K."/>
            <person name="Rhodes N."/>
            <person name="Thang M."/>
            <person name="Chan C."/>
        </authorList>
    </citation>
    <scope>NUCLEOTIDE SEQUENCE</scope>
</reference>
<name>A0A812JD71_SYMPI</name>
<dbReference type="AlphaFoldDB" id="A0A812JD71"/>
<sequence length="52" mass="5647">NRLPTACLQHPSAGSCIWERGETVSDAGLHHEEGVSRCRLCEGLMPALWKGS</sequence>
<organism evidence="1 2">
    <name type="scientific">Symbiodinium pilosum</name>
    <name type="common">Dinoflagellate</name>
    <dbReference type="NCBI Taxonomy" id="2952"/>
    <lineage>
        <taxon>Eukaryota</taxon>
        <taxon>Sar</taxon>
        <taxon>Alveolata</taxon>
        <taxon>Dinophyceae</taxon>
        <taxon>Suessiales</taxon>
        <taxon>Symbiodiniaceae</taxon>
        <taxon>Symbiodinium</taxon>
    </lineage>
</organism>
<protein>
    <submittedName>
        <fullName evidence="1">Rnf217 protein</fullName>
    </submittedName>
</protein>
<feature type="non-terminal residue" evidence="1">
    <location>
        <position position="1"/>
    </location>
</feature>
<evidence type="ECO:0000313" key="1">
    <source>
        <dbReference type="EMBL" id="CAE7199981.1"/>
    </source>
</evidence>
<comment type="caution">
    <text evidence="1">The sequence shown here is derived from an EMBL/GenBank/DDBJ whole genome shotgun (WGS) entry which is preliminary data.</text>
</comment>
<accession>A0A812JD71</accession>
<dbReference type="Proteomes" id="UP000649617">
    <property type="component" value="Unassembled WGS sequence"/>
</dbReference>
<dbReference type="EMBL" id="CAJNIZ010001814">
    <property type="protein sequence ID" value="CAE7199981.1"/>
    <property type="molecule type" value="Genomic_DNA"/>
</dbReference>
<keyword evidence="2" id="KW-1185">Reference proteome</keyword>
<proteinExistence type="predicted"/>
<evidence type="ECO:0000313" key="2">
    <source>
        <dbReference type="Proteomes" id="UP000649617"/>
    </source>
</evidence>
<gene>
    <name evidence="1" type="primary">rnf217</name>
    <name evidence="1" type="ORF">SPIL2461_LOCUS1768</name>
</gene>
<feature type="non-terminal residue" evidence="1">
    <location>
        <position position="52"/>
    </location>
</feature>